<accession>A0A2S2E590</accession>
<dbReference type="AlphaFoldDB" id="A0A2S2E590"/>
<evidence type="ECO:0000313" key="2">
    <source>
        <dbReference type="Proteomes" id="UP000245728"/>
    </source>
</evidence>
<dbReference type="KEGG" id="salh:HMF8227_02372"/>
<proteinExistence type="predicted"/>
<keyword evidence="2" id="KW-1185">Reference proteome</keyword>
<dbReference type="OrthoDB" id="5897727at2"/>
<dbReference type="Proteomes" id="UP000245728">
    <property type="component" value="Chromosome"/>
</dbReference>
<gene>
    <name evidence="1" type="ORF">HMF8227_02372</name>
</gene>
<protein>
    <submittedName>
        <fullName evidence="1">Uncharacterized protein</fullName>
    </submittedName>
</protein>
<reference evidence="1 2" key="1">
    <citation type="submission" date="2018-05" db="EMBL/GenBank/DDBJ databases">
        <title>Salinimonas sp. HMF8227 Genome sequencing and assembly.</title>
        <authorList>
            <person name="Kang H."/>
            <person name="Kang J."/>
            <person name="Cha I."/>
            <person name="Kim H."/>
            <person name="Joh K."/>
        </authorList>
    </citation>
    <scope>NUCLEOTIDE SEQUENCE [LARGE SCALE GENOMIC DNA]</scope>
    <source>
        <strain evidence="1 2">HMF8227</strain>
    </source>
</reference>
<sequence length="62" mass="6758">MTVAAPKPAQLPADAVKCHCGFVIYDGEVVRSRVLNPHKQLAKCRCKAWVKVPVGYSFSTGK</sequence>
<organism evidence="1 2">
    <name type="scientific">Saliniradius amylolyticus</name>
    <dbReference type="NCBI Taxonomy" id="2183582"/>
    <lineage>
        <taxon>Bacteria</taxon>
        <taxon>Pseudomonadati</taxon>
        <taxon>Pseudomonadota</taxon>
        <taxon>Gammaproteobacteria</taxon>
        <taxon>Alteromonadales</taxon>
        <taxon>Alteromonadaceae</taxon>
        <taxon>Saliniradius</taxon>
    </lineage>
</organism>
<name>A0A2S2E590_9ALTE</name>
<evidence type="ECO:0000313" key="1">
    <source>
        <dbReference type="EMBL" id="AWL12824.1"/>
    </source>
</evidence>
<dbReference type="RefSeq" id="WP_109340363.1">
    <property type="nucleotide sequence ID" value="NZ_CP029347.1"/>
</dbReference>
<dbReference type="EMBL" id="CP029347">
    <property type="protein sequence ID" value="AWL12824.1"/>
    <property type="molecule type" value="Genomic_DNA"/>
</dbReference>